<accession>A0A0C2J5D7</accession>
<evidence type="ECO:0000313" key="1">
    <source>
        <dbReference type="EMBL" id="KII64378.1"/>
    </source>
</evidence>
<evidence type="ECO:0008006" key="3">
    <source>
        <dbReference type="Google" id="ProtNLM"/>
    </source>
</evidence>
<proteinExistence type="predicted"/>
<gene>
    <name evidence="1" type="ORF">RF11_00118</name>
</gene>
<dbReference type="AlphaFoldDB" id="A0A0C2J5D7"/>
<dbReference type="EMBL" id="JWZT01004322">
    <property type="protein sequence ID" value="KII64378.1"/>
    <property type="molecule type" value="Genomic_DNA"/>
</dbReference>
<sequence length="256" mass="28668">MTDLDFLSDYMREFSEDYILIGGNACALHFESLGANFRATLDLDVVLIIEGESDGFFKHLNNYLLEHDYVGKSYKGSNQGGSAYRFTLPENKRSSGCPVQIELFSRKPDYYDISKCRPGKEHIVPIETADGISNFSAILLDDSVYDFIKTSKIELKGISTVTLECLLGLKSVAWHSNQDLYDNNKIKSYETVLKHPADMINIVSIIDAEECTYPQVIFDSLQVSSGKFLSGELSRLMTVDIDAMNTAAAFINTYVK</sequence>
<evidence type="ECO:0000313" key="2">
    <source>
        <dbReference type="Proteomes" id="UP000031668"/>
    </source>
</evidence>
<name>A0A0C2J5D7_THEKT</name>
<protein>
    <recommendedName>
        <fullName evidence="3">Nucleotidyl transferase AbiEii/AbiGii toxin family protein</fullName>
    </recommendedName>
</protein>
<keyword evidence="2" id="KW-1185">Reference proteome</keyword>
<comment type="caution">
    <text evidence="1">The sequence shown here is derived from an EMBL/GenBank/DDBJ whole genome shotgun (WGS) entry which is preliminary data.</text>
</comment>
<dbReference type="OrthoDB" id="10674260at2759"/>
<dbReference type="Proteomes" id="UP000031668">
    <property type="component" value="Unassembled WGS sequence"/>
</dbReference>
<reference evidence="1 2" key="1">
    <citation type="journal article" date="2014" name="Genome Biol. Evol.">
        <title>The genome of the myxosporean Thelohanellus kitauei shows adaptations to nutrient acquisition within its fish host.</title>
        <authorList>
            <person name="Yang Y."/>
            <person name="Xiong J."/>
            <person name="Zhou Z."/>
            <person name="Huo F."/>
            <person name="Miao W."/>
            <person name="Ran C."/>
            <person name="Liu Y."/>
            <person name="Zhang J."/>
            <person name="Feng J."/>
            <person name="Wang M."/>
            <person name="Wang M."/>
            <person name="Wang L."/>
            <person name="Yao B."/>
        </authorList>
    </citation>
    <scope>NUCLEOTIDE SEQUENCE [LARGE SCALE GENOMIC DNA]</scope>
    <source>
        <strain evidence="1">Wuqing</strain>
    </source>
</reference>
<organism evidence="1 2">
    <name type="scientific">Thelohanellus kitauei</name>
    <name type="common">Myxosporean</name>
    <dbReference type="NCBI Taxonomy" id="669202"/>
    <lineage>
        <taxon>Eukaryota</taxon>
        <taxon>Metazoa</taxon>
        <taxon>Cnidaria</taxon>
        <taxon>Myxozoa</taxon>
        <taxon>Myxosporea</taxon>
        <taxon>Bivalvulida</taxon>
        <taxon>Platysporina</taxon>
        <taxon>Myxobolidae</taxon>
        <taxon>Thelohanellus</taxon>
    </lineage>
</organism>